<organism evidence="11 12">
    <name type="scientific">Paenibacillus alginolyticus</name>
    <dbReference type="NCBI Taxonomy" id="59839"/>
    <lineage>
        <taxon>Bacteria</taxon>
        <taxon>Bacillati</taxon>
        <taxon>Bacillota</taxon>
        <taxon>Bacilli</taxon>
        <taxon>Bacillales</taxon>
        <taxon>Paenibacillaceae</taxon>
        <taxon>Paenibacillus</taxon>
    </lineage>
</organism>
<evidence type="ECO:0000256" key="8">
    <source>
        <dbReference type="ARBA" id="ARBA00023136"/>
    </source>
</evidence>
<evidence type="ECO:0000256" key="5">
    <source>
        <dbReference type="ARBA" id="ARBA00022592"/>
    </source>
</evidence>
<evidence type="ECO:0000256" key="7">
    <source>
        <dbReference type="ARBA" id="ARBA00022989"/>
    </source>
</evidence>
<evidence type="ECO:0000313" key="12">
    <source>
        <dbReference type="Proteomes" id="UP001527099"/>
    </source>
</evidence>
<evidence type="ECO:0000256" key="1">
    <source>
        <dbReference type="ARBA" id="ARBA00004651"/>
    </source>
</evidence>
<gene>
    <name evidence="11" type="primary">pstA</name>
    <name evidence="11" type="ORF">M5X19_04690</name>
</gene>
<evidence type="ECO:0000256" key="2">
    <source>
        <dbReference type="ARBA" id="ARBA00007069"/>
    </source>
</evidence>
<feature type="transmembrane region" description="Helical" evidence="9">
    <location>
        <begin position="68"/>
        <end position="94"/>
    </location>
</feature>
<evidence type="ECO:0000256" key="4">
    <source>
        <dbReference type="ARBA" id="ARBA00022475"/>
    </source>
</evidence>
<feature type="transmembrane region" description="Helical" evidence="9">
    <location>
        <begin position="254"/>
        <end position="275"/>
    </location>
</feature>
<dbReference type="SUPFAM" id="SSF161098">
    <property type="entry name" value="MetI-like"/>
    <property type="match status" value="1"/>
</dbReference>
<protein>
    <recommendedName>
        <fullName evidence="9">Phosphate transport system permease protein PstA</fullName>
    </recommendedName>
</protein>
<keyword evidence="5" id="KW-0592">Phosphate transport</keyword>
<keyword evidence="3" id="KW-0813">Transport</keyword>
<dbReference type="Pfam" id="PF00528">
    <property type="entry name" value="BPD_transp_1"/>
    <property type="match status" value="1"/>
</dbReference>
<dbReference type="EMBL" id="JAMDMX010000011">
    <property type="protein sequence ID" value="MCY9692210.1"/>
    <property type="molecule type" value="Genomic_DNA"/>
</dbReference>
<feature type="transmembrane region" description="Helical" evidence="9">
    <location>
        <begin position="12"/>
        <end position="38"/>
    </location>
</feature>
<comment type="caution">
    <text evidence="11">The sequence shown here is derived from an EMBL/GenBank/DDBJ whole genome shotgun (WGS) entry which is preliminary data.</text>
</comment>
<keyword evidence="8 9" id="KW-0472">Membrane</keyword>
<evidence type="ECO:0000313" key="11">
    <source>
        <dbReference type="EMBL" id="MCY9692210.1"/>
    </source>
</evidence>
<dbReference type="InterPro" id="IPR035906">
    <property type="entry name" value="MetI-like_sf"/>
</dbReference>
<dbReference type="InterPro" id="IPR005672">
    <property type="entry name" value="Phosphate_PstA"/>
</dbReference>
<sequence length="284" mass="30673">MIRPSLRKRKATNVVMLCIVILFTLLALIPLVSIVSYICYKGYGAINLDFFIKLPSAVGETGGGVGNAIVGTLILVAIASIVGIPIGIFSAIYLNEYQARGVFTSSVRFVVDVLLGIPSVVVGIFAYLVFVRPIGHFSAVSGGLSLALLMIPIVTRSTEEILRLVPNSIREASYALGIPKWKTIIRIVVPYATKGIVTGVMLGIARVAGETAPLLLTAFGNHFWNKSLNEPIASLPAQIYEYAKSPYEDWIQKAWGAAMVLIVLVLALNIIARLLTKSRFKNVA</sequence>
<keyword evidence="6 9" id="KW-0812">Transmembrane</keyword>
<dbReference type="Proteomes" id="UP001527099">
    <property type="component" value="Unassembled WGS sequence"/>
</dbReference>
<dbReference type="NCBIfam" id="TIGR00974">
    <property type="entry name" value="3a0107s02c"/>
    <property type="match status" value="1"/>
</dbReference>
<dbReference type="InterPro" id="IPR051408">
    <property type="entry name" value="Phosphate_transprt_permease"/>
</dbReference>
<dbReference type="PANTHER" id="PTHR42922">
    <property type="entry name" value="PHOSPHATE TRANSPORT SYSTEM PERMEASE PROTEIN PSTA"/>
    <property type="match status" value="1"/>
</dbReference>
<feature type="transmembrane region" description="Helical" evidence="9">
    <location>
        <begin position="106"/>
        <end position="128"/>
    </location>
</feature>
<reference evidence="11 12" key="1">
    <citation type="submission" date="2022-05" db="EMBL/GenBank/DDBJ databases">
        <title>Genome Sequencing of Bee-Associated Microbes.</title>
        <authorList>
            <person name="Dunlap C."/>
        </authorList>
    </citation>
    <scope>NUCLEOTIDE SEQUENCE [LARGE SCALE GENOMIC DNA]</scope>
    <source>
        <strain evidence="11 12">NRRL B-14421</strain>
    </source>
</reference>
<feature type="transmembrane region" description="Helical" evidence="9">
    <location>
        <begin position="188"/>
        <end position="208"/>
    </location>
</feature>
<evidence type="ECO:0000256" key="3">
    <source>
        <dbReference type="ARBA" id="ARBA00022448"/>
    </source>
</evidence>
<proteinExistence type="inferred from homology"/>
<dbReference type="PROSITE" id="PS50928">
    <property type="entry name" value="ABC_TM1"/>
    <property type="match status" value="1"/>
</dbReference>
<keyword evidence="7 9" id="KW-1133">Transmembrane helix</keyword>
<dbReference type="InterPro" id="IPR000515">
    <property type="entry name" value="MetI-like"/>
</dbReference>
<dbReference type="CDD" id="cd06261">
    <property type="entry name" value="TM_PBP2"/>
    <property type="match status" value="1"/>
</dbReference>
<keyword evidence="4 9" id="KW-1003">Cell membrane</keyword>
<dbReference type="Gene3D" id="1.10.3720.10">
    <property type="entry name" value="MetI-like"/>
    <property type="match status" value="1"/>
</dbReference>
<evidence type="ECO:0000256" key="9">
    <source>
        <dbReference type="RuleBase" id="RU363043"/>
    </source>
</evidence>
<accession>A0ABT4G7Q7</accession>
<feature type="domain" description="ABC transmembrane type-1" evidence="10">
    <location>
        <begin position="69"/>
        <end position="272"/>
    </location>
</feature>
<evidence type="ECO:0000256" key="6">
    <source>
        <dbReference type="ARBA" id="ARBA00022692"/>
    </source>
</evidence>
<name>A0ABT4G7Q7_9BACL</name>
<evidence type="ECO:0000259" key="10">
    <source>
        <dbReference type="PROSITE" id="PS50928"/>
    </source>
</evidence>
<dbReference type="RefSeq" id="WP_268613799.1">
    <property type="nucleotide sequence ID" value="NZ_JAMDMX010000011.1"/>
</dbReference>
<feature type="transmembrane region" description="Helical" evidence="9">
    <location>
        <begin position="134"/>
        <end position="154"/>
    </location>
</feature>
<comment type="similarity">
    <text evidence="2 9">Belongs to the binding-protein-dependent transport system permease family. CysTW subfamily.</text>
</comment>
<dbReference type="PANTHER" id="PTHR42922:SF1">
    <property type="entry name" value="PHOSPHATE TRANSPORT SYSTEM PERMEASE PROTEIN PSTA"/>
    <property type="match status" value="1"/>
</dbReference>
<comment type="subcellular location">
    <subcellularLocation>
        <location evidence="1 9">Cell membrane</location>
        <topology evidence="1 9">Multi-pass membrane protein</topology>
    </subcellularLocation>
</comment>
<keyword evidence="12" id="KW-1185">Reference proteome</keyword>